<feature type="transmembrane region" description="Helical" evidence="10">
    <location>
        <begin position="665"/>
        <end position="683"/>
    </location>
</feature>
<gene>
    <name evidence="12" type="ORF">BCR43DRAFT_512529</name>
</gene>
<dbReference type="InParanoid" id="A0A1X2HQT4"/>
<feature type="transmembrane region" description="Helical" evidence="10">
    <location>
        <begin position="623"/>
        <end position="653"/>
    </location>
</feature>
<dbReference type="PANTHER" id="PTHR15495">
    <property type="entry name" value="NEGATIVE REGULATOR OF VESICLE FORMATION-RELATED"/>
    <property type="match status" value="1"/>
</dbReference>
<keyword evidence="5 10" id="KW-0378">Hydrolase</keyword>
<evidence type="ECO:0000313" key="13">
    <source>
        <dbReference type="Proteomes" id="UP000242180"/>
    </source>
</evidence>
<dbReference type="GO" id="GO:0006888">
    <property type="term" value="P:endoplasmic reticulum to Golgi vesicle-mediated transport"/>
    <property type="evidence" value="ECO:0007669"/>
    <property type="project" value="TreeGrafter"/>
</dbReference>
<keyword evidence="6 10" id="KW-0256">Endoplasmic reticulum</keyword>
<dbReference type="InterPro" id="IPR012908">
    <property type="entry name" value="PGAP1-ab_dom-like"/>
</dbReference>
<dbReference type="STRING" id="13706.A0A1X2HQT4"/>
<evidence type="ECO:0000256" key="1">
    <source>
        <dbReference type="ARBA" id="ARBA00004477"/>
    </source>
</evidence>
<dbReference type="GO" id="GO:0015031">
    <property type="term" value="P:protein transport"/>
    <property type="evidence" value="ECO:0007669"/>
    <property type="project" value="UniProtKB-KW"/>
</dbReference>
<keyword evidence="13" id="KW-1185">Reference proteome</keyword>
<dbReference type="EC" id="3.1.-.-" evidence="10"/>
<comment type="caution">
    <text evidence="12">The sequence shown here is derived from an EMBL/GenBank/DDBJ whole genome shotgun (WGS) entry which is preliminary data.</text>
</comment>
<keyword evidence="3 10" id="KW-0813">Transport</keyword>
<protein>
    <recommendedName>
        <fullName evidence="10">GPI inositol-deacylase</fullName>
        <ecNumber evidence="10">3.1.-.-</ecNumber>
    </recommendedName>
</protein>
<dbReference type="EMBL" id="MCGN01000002">
    <property type="protein sequence ID" value="ORZ01689.1"/>
    <property type="molecule type" value="Genomic_DNA"/>
</dbReference>
<sequence>MANNGRRPNHASRLLGLVGLTTAVMAMLVYCVLHHERDIQQCDMTYMNPVYIPMNNPKPPSRLNDTYALYLYRERGVDTPDRLAGAPALFIPGHAGSYRQSRSIAAEAARYAKQKGIQGLDVFTVDLNDAFSGIHGQLLYDQAEYCHDVIQYILSLYSGPSSVIVIGHSMGGVVARLMLTYPDAPVSTLLTLATPHTAPPVVLDPKMVRVYQEIHETRPATLVSIAAGMADNIVNSELADVTSLGGLTVYATGVPTVWTTCDHMAILWCNQLVKRVAAALVESIHAQDPRRIFEDYLLSRPGRIPKNITPLPKDIQTEEVLEQEYAARLSPRVVLLHPRQSRSFGMVTDHPQAVRPLLCGASMMCTDASNKAVLLPFHKDKPLSFIELDSSAVQHYPTVAIQTSAADGFVLAGLYDAAPRTVHLDWLDLIQGKAVLTLPAQLHTVLHLPTLRTPRVALKLHAPALQAPLILKQAGAVEAKFHTIEAHRAVHLVSHQDIREQGLRLDIWQLQPAPVTLRISLDWQGSAYQVALRCAPFLPTALFLVALALLAFSGQQASFPETLEKVQWLWPPLLVLVMVWHSHWMALCVALSVGFVSTIYILLTGIIGGLRCVLPRVVLPITGVAVVIALVASLCGWVPVSAALVALYVLALFRTVKRQITETALIFLTCLLPYVIPSLLVFIREIQEAGYVMPALPWDAILDEAPLLGTFLTLALMGRRPKWTSFVCLGALLYYSTYGMQNAYPIQMYFVHP</sequence>
<comment type="subcellular location">
    <subcellularLocation>
        <location evidence="1">Endoplasmic reticulum membrane</location>
        <topology evidence="1">Multi-pass membrane protein</topology>
    </subcellularLocation>
</comment>
<dbReference type="OrthoDB" id="348976at2759"/>
<evidence type="ECO:0000313" key="12">
    <source>
        <dbReference type="EMBL" id="ORZ01689.1"/>
    </source>
</evidence>
<feature type="transmembrane region" description="Helical" evidence="10">
    <location>
        <begin position="695"/>
        <end position="716"/>
    </location>
</feature>
<dbReference type="GO" id="GO:0005789">
    <property type="term" value="C:endoplasmic reticulum membrane"/>
    <property type="evidence" value="ECO:0007669"/>
    <property type="project" value="UniProtKB-SubCell"/>
</dbReference>
<reference evidence="12 13" key="1">
    <citation type="submission" date="2016-07" db="EMBL/GenBank/DDBJ databases">
        <title>Pervasive Adenine N6-methylation of Active Genes in Fungi.</title>
        <authorList>
            <consortium name="DOE Joint Genome Institute"/>
            <person name="Mondo S.J."/>
            <person name="Dannebaum R.O."/>
            <person name="Kuo R.C."/>
            <person name="Labutti K."/>
            <person name="Haridas S."/>
            <person name="Kuo A."/>
            <person name="Salamov A."/>
            <person name="Ahrendt S.R."/>
            <person name="Lipzen A."/>
            <person name="Sullivan W."/>
            <person name="Andreopoulos W.B."/>
            <person name="Clum A."/>
            <person name="Lindquist E."/>
            <person name="Daum C."/>
            <person name="Ramamoorthy G.K."/>
            <person name="Gryganskyi A."/>
            <person name="Culley D."/>
            <person name="Magnuson J.K."/>
            <person name="James T.Y."/>
            <person name="O'Malley M.A."/>
            <person name="Stajich J.E."/>
            <person name="Spatafora J.W."/>
            <person name="Visel A."/>
            <person name="Grigoriev I.V."/>
        </authorList>
    </citation>
    <scope>NUCLEOTIDE SEQUENCE [LARGE SCALE GENOMIC DNA]</scope>
    <source>
        <strain evidence="12 13">NRRL 2496</strain>
    </source>
</reference>
<evidence type="ECO:0000259" key="11">
    <source>
        <dbReference type="Pfam" id="PF07819"/>
    </source>
</evidence>
<keyword evidence="9 10" id="KW-0472">Membrane</keyword>
<name>A0A1X2HQT4_SYNRA</name>
<keyword evidence="4 10" id="KW-0812">Transmembrane</keyword>
<comment type="function">
    <text evidence="10">Involved in inositol deacylation of GPI-anchored proteins which plays important roles in the quality control and ER-associated degradation of GPI-anchored proteins.</text>
</comment>
<evidence type="ECO:0000256" key="3">
    <source>
        <dbReference type="ARBA" id="ARBA00022448"/>
    </source>
</evidence>
<keyword evidence="8 10" id="KW-1133">Transmembrane helix</keyword>
<dbReference type="PANTHER" id="PTHR15495:SF7">
    <property type="entry name" value="GPI INOSITOL-DEACYLASE"/>
    <property type="match status" value="1"/>
</dbReference>
<dbReference type="InterPro" id="IPR039529">
    <property type="entry name" value="PGAP1/BST1"/>
</dbReference>
<comment type="similarity">
    <text evidence="2 10">Belongs to the GPI inositol-deacylase family.</text>
</comment>
<dbReference type="SUPFAM" id="SSF53474">
    <property type="entry name" value="alpha/beta-Hydrolases"/>
    <property type="match status" value="1"/>
</dbReference>
<dbReference type="Pfam" id="PF07819">
    <property type="entry name" value="PGAP1"/>
    <property type="match status" value="1"/>
</dbReference>
<evidence type="ECO:0000256" key="6">
    <source>
        <dbReference type="ARBA" id="ARBA00022824"/>
    </source>
</evidence>
<evidence type="ECO:0000256" key="2">
    <source>
        <dbReference type="ARBA" id="ARBA00006931"/>
    </source>
</evidence>
<feature type="domain" description="GPI inositol-deacylase PGAP1-like alpha/beta" evidence="11">
    <location>
        <begin position="83"/>
        <end position="282"/>
    </location>
</feature>
<feature type="transmembrane region" description="Helical" evidence="10">
    <location>
        <begin position="530"/>
        <end position="552"/>
    </location>
</feature>
<organism evidence="12 13">
    <name type="scientific">Syncephalastrum racemosum</name>
    <name type="common">Filamentous fungus</name>
    <dbReference type="NCBI Taxonomy" id="13706"/>
    <lineage>
        <taxon>Eukaryota</taxon>
        <taxon>Fungi</taxon>
        <taxon>Fungi incertae sedis</taxon>
        <taxon>Mucoromycota</taxon>
        <taxon>Mucoromycotina</taxon>
        <taxon>Mucoromycetes</taxon>
        <taxon>Mucorales</taxon>
        <taxon>Syncephalastraceae</taxon>
        <taxon>Syncephalastrum</taxon>
    </lineage>
</organism>
<evidence type="ECO:0000256" key="7">
    <source>
        <dbReference type="ARBA" id="ARBA00022927"/>
    </source>
</evidence>
<dbReference type="AlphaFoldDB" id="A0A1X2HQT4"/>
<dbReference type="Gene3D" id="3.40.50.1820">
    <property type="entry name" value="alpha/beta hydrolase"/>
    <property type="match status" value="1"/>
</dbReference>
<evidence type="ECO:0000256" key="8">
    <source>
        <dbReference type="ARBA" id="ARBA00022989"/>
    </source>
</evidence>
<dbReference type="Proteomes" id="UP000242180">
    <property type="component" value="Unassembled WGS sequence"/>
</dbReference>
<dbReference type="GO" id="GO:0006505">
    <property type="term" value="P:GPI anchor metabolic process"/>
    <property type="evidence" value="ECO:0007669"/>
    <property type="project" value="TreeGrafter"/>
</dbReference>
<feature type="transmembrane region" description="Helical" evidence="10">
    <location>
        <begin position="723"/>
        <end position="740"/>
    </location>
</feature>
<dbReference type="GO" id="GO:0050185">
    <property type="term" value="F:phosphatidylinositol deacylase activity"/>
    <property type="evidence" value="ECO:0007669"/>
    <property type="project" value="TreeGrafter"/>
</dbReference>
<accession>A0A1X2HQT4</accession>
<dbReference type="OMA" id="NAIHINH"/>
<keyword evidence="7 10" id="KW-0653">Protein transport</keyword>
<feature type="transmembrane region" description="Helical" evidence="10">
    <location>
        <begin position="573"/>
        <end position="603"/>
    </location>
</feature>
<evidence type="ECO:0000256" key="4">
    <source>
        <dbReference type="ARBA" id="ARBA00022692"/>
    </source>
</evidence>
<dbReference type="InterPro" id="IPR029058">
    <property type="entry name" value="AB_hydrolase_fold"/>
</dbReference>
<evidence type="ECO:0000256" key="5">
    <source>
        <dbReference type="ARBA" id="ARBA00022801"/>
    </source>
</evidence>
<proteinExistence type="inferred from homology"/>
<evidence type="ECO:0000256" key="9">
    <source>
        <dbReference type="ARBA" id="ARBA00023136"/>
    </source>
</evidence>
<evidence type="ECO:0000256" key="10">
    <source>
        <dbReference type="RuleBase" id="RU365011"/>
    </source>
</evidence>